<reference evidence="5 6" key="1">
    <citation type="submission" date="2018-10" db="EMBL/GenBank/DDBJ databases">
        <title>Genomic Encyclopedia of Archaeal and Bacterial Type Strains, Phase II (KMG-II): from individual species to whole genera.</title>
        <authorList>
            <person name="Goeker M."/>
        </authorList>
    </citation>
    <scope>NUCLEOTIDE SEQUENCE [LARGE SCALE GENOMIC DNA]</scope>
    <source>
        <strain evidence="5 6">DSM 18602</strain>
    </source>
</reference>
<dbReference type="InterPro" id="IPR046342">
    <property type="entry name" value="CBS_dom_sf"/>
</dbReference>
<evidence type="ECO:0000259" key="3">
    <source>
        <dbReference type="PROSITE" id="PS50042"/>
    </source>
</evidence>
<dbReference type="PANTHER" id="PTHR43080">
    <property type="entry name" value="CBS DOMAIN-CONTAINING PROTEIN CBSX3, MITOCHONDRIAL"/>
    <property type="match status" value="1"/>
</dbReference>
<dbReference type="CDD" id="cd05401">
    <property type="entry name" value="NT_GlnE_GlnD_like"/>
    <property type="match status" value="1"/>
</dbReference>
<dbReference type="OrthoDB" id="9810963at2"/>
<organism evidence="5 6">
    <name type="scientific">Mucilaginibacter gracilis</name>
    <dbReference type="NCBI Taxonomy" id="423350"/>
    <lineage>
        <taxon>Bacteria</taxon>
        <taxon>Pseudomonadati</taxon>
        <taxon>Bacteroidota</taxon>
        <taxon>Sphingobacteriia</taxon>
        <taxon>Sphingobacteriales</taxon>
        <taxon>Sphingobacteriaceae</taxon>
        <taxon>Mucilaginibacter</taxon>
    </lineage>
</organism>
<dbReference type="RefSeq" id="WP_121200908.1">
    <property type="nucleotide sequence ID" value="NZ_RBKU01000001.1"/>
</dbReference>
<dbReference type="Pfam" id="PF03445">
    <property type="entry name" value="DUF294"/>
    <property type="match status" value="1"/>
</dbReference>
<comment type="caution">
    <text evidence="5">The sequence shown here is derived from an EMBL/GenBank/DDBJ whole genome shotgun (WGS) entry which is preliminary data.</text>
</comment>
<dbReference type="SMART" id="SM00116">
    <property type="entry name" value="CBS"/>
    <property type="match status" value="2"/>
</dbReference>
<evidence type="ECO:0000256" key="2">
    <source>
        <dbReference type="PROSITE-ProRule" id="PRU00703"/>
    </source>
</evidence>
<keyword evidence="1 2" id="KW-0129">CBS domain</keyword>
<dbReference type="PANTHER" id="PTHR43080:SF2">
    <property type="entry name" value="CBS DOMAIN-CONTAINING PROTEIN"/>
    <property type="match status" value="1"/>
</dbReference>
<dbReference type="PROSITE" id="PS50042">
    <property type="entry name" value="CNMP_BINDING_3"/>
    <property type="match status" value="1"/>
</dbReference>
<dbReference type="SUPFAM" id="SSF51206">
    <property type="entry name" value="cAMP-binding domain-like"/>
    <property type="match status" value="1"/>
</dbReference>
<dbReference type="Pfam" id="PF00027">
    <property type="entry name" value="cNMP_binding"/>
    <property type="match status" value="1"/>
</dbReference>
<dbReference type="GO" id="GO:0008773">
    <property type="term" value="F:[protein-PII] uridylyltransferase activity"/>
    <property type="evidence" value="ECO:0007669"/>
    <property type="project" value="InterPro"/>
</dbReference>
<dbReference type="PROSITE" id="PS51371">
    <property type="entry name" value="CBS"/>
    <property type="match status" value="2"/>
</dbReference>
<protein>
    <submittedName>
        <fullName evidence="5">CBS domain-containing protein</fullName>
    </submittedName>
</protein>
<dbReference type="InterPro" id="IPR051257">
    <property type="entry name" value="Diverse_CBS-Domain"/>
</dbReference>
<dbReference type="Pfam" id="PF10335">
    <property type="entry name" value="DUF294_C"/>
    <property type="match status" value="1"/>
</dbReference>
<dbReference type="InterPro" id="IPR000595">
    <property type="entry name" value="cNMP-bd_dom"/>
</dbReference>
<dbReference type="CDD" id="cd00038">
    <property type="entry name" value="CAP_ED"/>
    <property type="match status" value="1"/>
</dbReference>
<evidence type="ECO:0000313" key="6">
    <source>
        <dbReference type="Proteomes" id="UP000268007"/>
    </source>
</evidence>
<feature type="domain" description="CBS" evidence="4">
    <location>
        <begin position="235"/>
        <end position="291"/>
    </location>
</feature>
<sequence length="635" mass="74060">MKNRVDFLKTVHPFNLLPQQVLEEVAQQLQEIRYSKETVIYKQEITKLRGIDILVEGEYESFFYDSAQNKRLLEHYQSGHCFGGISMLVNRKQSLRTVIAKKGTIIYFLHRKEFRAICKAYDAFFQYFTSEFGKMMLNDEFAHFFKHPVTFEESYIASEQLYSRKMESMEYRDIVACADDTPIFEAARLMAHHKISCVFVKNQQGDIIGYATDITLRDNVVARRLDAGLPISQIMDNPIVVINSDAYVYEAILMMFRTKTRYLLIKKDGQFVGFISRTKLLSEQAQSPLVFIQSVKLAISVEELKRKWDSVPQMATQLLGRGVHAEIVNQVITTVADTIAIKVIESVIEEVGKPPAKFVFMVLGSEGRKEQTFKTDQDNAIIYEDKANEHREEVREYFLEFAKRVSDKLNFIGFIYCDGGFMAMNPEWTHSLSYWKRNYLSWMAESVPESVIKFSTFFDCRHIYGEEAIMTELKDFLDKELERPMEKLFFHMAKNALQYEPPLTFFKRIRTFTKDSQDVFDIKRAMTPIVDLARVYALKHHIFDVNTGERLKALKDKGVFTEAAYHELIQSYYFLMSLRLRRQATQIIHDKTAPNNYIDPETLTKIERVTLTEIFKTIEGFQARIRMEFTGNLLG</sequence>
<dbReference type="EMBL" id="RBKU01000001">
    <property type="protein sequence ID" value="RKR84931.1"/>
    <property type="molecule type" value="Genomic_DNA"/>
</dbReference>
<dbReference type="Proteomes" id="UP000268007">
    <property type="component" value="Unassembled WGS sequence"/>
</dbReference>
<evidence type="ECO:0000256" key="1">
    <source>
        <dbReference type="ARBA" id="ARBA00023122"/>
    </source>
</evidence>
<keyword evidence="6" id="KW-1185">Reference proteome</keyword>
<accession>A0A495J856</accession>
<feature type="domain" description="Cyclic nucleotide-binding" evidence="3">
    <location>
        <begin position="13"/>
        <end position="117"/>
    </location>
</feature>
<dbReference type="Gene3D" id="3.10.580.10">
    <property type="entry name" value="CBS-domain"/>
    <property type="match status" value="1"/>
</dbReference>
<gene>
    <name evidence="5" type="ORF">BDD43_5184</name>
</gene>
<dbReference type="InterPro" id="IPR014710">
    <property type="entry name" value="RmlC-like_jellyroll"/>
</dbReference>
<dbReference type="AlphaFoldDB" id="A0A495J856"/>
<dbReference type="Gene3D" id="2.60.120.10">
    <property type="entry name" value="Jelly Rolls"/>
    <property type="match status" value="1"/>
</dbReference>
<dbReference type="InterPro" id="IPR018821">
    <property type="entry name" value="DUF294_put_nucleoTrafse_sb-bd"/>
</dbReference>
<dbReference type="SUPFAM" id="SSF54631">
    <property type="entry name" value="CBS-domain pair"/>
    <property type="match status" value="1"/>
</dbReference>
<dbReference type="InterPro" id="IPR018490">
    <property type="entry name" value="cNMP-bd_dom_sf"/>
</dbReference>
<dbReference type="InterPro" id="IPR000644">
    <property type="entry name" value="CBS_dom"/>
</dbReference>
<dbReference type="Pfam" id="PF00571">
    <property type="entry name" value="CBS"/>
    <property type="match status" value="2"/>
</dbReference>
<name>A0A495J856_9SPHI</name>
<evidence type="ECO:0000313" key="5">
    <source>
        <dbReference type="EMBL" id="RKR84931.1"/>
    </source>
</evidence>
<evidence type="ECO:0000259" key="4">
    <source>
        <dbReference type="PROSITE" id="PS51371"/>
    </source>
</evidence>
<proteinExistence type="predicted"/>
<feature type="domain" description="CBS" evidence="4">
    <location>
        <begin position="169"/>
        <end position="227"/>
    </location>
</feature>
<dbReference type="InterPro" id="IPR005105">
    <property type="entry name" value="GlnD_Uridyltrans_N"/>
</dbReference>